<accession>A0ABT8AVJ9</accession>
<sequence length="51" mass="5789">MLDDGHWLQVMPNEISLIGVVGSDTFICFKRQGEPGTGELMKSYTTERIMR</sequence>
<organism evidence="1 2">
    <name type="scientific">Methylobacterium longum</name>
    <dbReference type="NCBI Taxonomy" id="767694"/>
    <lineage>
        <taxon>Bacteria</taxon>
        <taxon>Pseudomonadati</taxon>
        <taxon>Pseudomonadota</taxon>
        <taxon>Alphaproteobacteria</taxon>
        <taxon>Hyphomicrobiales</taxon>
        <taxon>Methylobacteriaceae</taxon>
        <taxon>Methylobacterium</taxon>
    </lineage>
</organism>
<comment type="caution">
    <text evidence="1">The sequence shown here is derived from an EMBL/GenBank/DDBJ whole genome shotgun (WGS) entry which is preliminary data.</text>
</comment>
<evidence type="ECO:0000313" key="2">
    <source>
        <dbReference type="Proteomes" id="UP001244297"/>
    </source>
</evidence>
<gene>
    <name evidence="1" type="ORF">QWZ18_22395</name>
</gene>
<dbReference type="EMBL" id="JAUFPT010000073">
    <property type="protein sequence ID" value="MDN3573359.1"/>
    <property type="molecule type" value="Genomic_DNA"/>
</dbReference>
<keyword evidence="2" id="KW-1185">Reference proteome</keyword>
<proteinExistence type="predicted"/>
<dbReference type="Proteomes" id="UP001244297">
    <property type="component" value="Unassembled WGS sequence"/>
</dbReference>
<reference evidence="2" key="1">
    <citation type="journal article" date="2019" name="Int. J. Syst. Evol. Microbiol.">
        <title>The Global Catalogue of Microorganisms (GCM) 10K type strain sequencing project: providing services to taxonomists for standard genome sequencing and annotation.</title>
        <authorList>
            <consortium name="The Broad Institute Genomics Platform"/>
            <consortium name="The Broad Institute Genome Sequencing Center for Infectious Disease"/>
            <person name="Wu L."/>
            <person name="Ma J."/>
        </authorList>
    </citation>
    <scope>NUCLEOTIDE SEQUENCE [LARGE SCALE GENOMIC DNA]</scope>
    <source>
        <strain evidence="2">CECT 7806</strain>
    </source>
</reference>
<name>A0ABT8AVJ9_9HYPH</name>
<evidence type="ECO:0000313" key="1">
    <source>
        <dbReference type="EMBL" id="MDN3573359.1"/>
    </source>
</evidence>
<dbReference type="RefSeq" id="WP_238291693.1">
    <property type="nucleotide sequence ID" value="NZ_BPQS01000044.1"/>
</dbReference>
<protein>
    <submittedName>
        <fullName evidence="1">Uncharacterized protein</fullName>
    </submittedName>
</protein>